<evidence type="ECO:0000256" key="7">
    <source>
        <dbReference type="RuleBase" id="RU003448"/>
    </source>
</evidence>
<comment type="pathway">
    <text evidence="8">Amino-acid biosynthesis; L-threonine biosynthesis; L-threonine from L-aspartate: step 1/5.</text>
</comment>
<dbReference type="AlphaFoldDB" id="A0A6I6SUV9"/>
<gene>
    <name evidence="10" type="ORF">EKK97_22225</name>
</gene>
<name>A0A6I6SUV9_9GAMM</name>
<organism evidence="10 11">
    <name type="scientific">Billgrantia tianxiuensis</name>
    <dbReference type="NCBI Taxonomy" id="2497861"/>
    <lineage>
        <taxon>Bacteria</taxon>
        <taxon>Pseudomonadati</taxon>
        <taxon>Pseudomonadota</taxon>
        <taxon>Gammaproteobacteria</taxon>
        <taxon>Oceanospirillales</taxon>
        <taxon>Halomonadaceae</taxon>
        <taxon>Billgrantia</taxon>
    </lineage>
</organism>
<reference evidence="10 11" key="1">
    <citation type="submission" date="2019-01" db="EMBL/GenBank/DDBJ databases">
        <title>Complete genome of a denitifying bacterium Halomons sp. BC-M4-5.</title>
        <authorList>
            <person name="Wang L."/>
            <person name="Shao Z."/>
        </authorList>
    </citation>
    <scope>NUCLEOTIDE SEQUENCE [LARGE SCALE GENOMIC DNA]</scope>
    <source>
        <strain evidence="10 11">BC-M4-5</strain>
    </source>
</reference>
<accession>A0A6I6SUV9</accession>
<dbReference type="PANTHER" id="PTHR21499">
    <property type="entry name" value="ASPARTATE KINASE"/>
    <property type="match status" value="1"/>
</dbReference>
<dbReference type="GO" id="GO:0004072">
    <property type="term" value="F:aspartate kinase activity"/>
    <property type="evidence" value="ECO:0007669"/>
    <property type="project" value="UniProtKB-EC"/>
</dbReference>
<dbReference type="GO" id="GO:0009088">
    <property type="term" value="P:threonine biosynthetic process"/>
    <property type="evidence" value="ECO:0007669"/>
    <property type="project" value="UniProtKB-UniPathway"/>
</dbReference>
<comment type="pathway">
    <text evidence="1 8">Amino-acid biosynthesis; L-lysine biosynthesis via DAP pathway; (S)-tetrahydrodipicolinate from L-aspartate: step 1/4.</text>
</comment>
<evidence type="ECO:0000256" key="4">
    <source>
        <dbReference type="ARBA" id="ARBA00022741"/>
    </source>
</evidence>
<dbReference type="GO" id="GO:0009089">
    <property type="term" value="P:lysine biosynthetic process via diaminopimelate"/>
    <property type="evidence" value="ECO:0007669"/>
    <property type="project" value="UniProtKB-UniPathway"/>
</dbReference>
<keyword evidence="11" id="KW-1185">Reference proteome</keyword>
<dbReference type="SUPFAM" id="SSF53633">
    <property type="entry name" value="Carbamate kinase-like"/>
    <property type="match status" value="1"/>
</dbReference>
<dbReference type="GO" id="GO:0005829">
    <property type="term" value="C:cytosol"/>
    <property type="evidence" value="ECO:0007669"/>
    <property type="project" value="TreeGrafter"/>
</dbReference>
<comment type="pathway">
    <text evidence="8">Amino-acid biosynthesis; L-methionine biosynthesis via de novo pathway; L-homoserine from L-aspartate: step 1/3.</text>
</comment>
<dbReference type="EC" id="2.7.2.4" evidence="7"/>
<dbReference type="InterPro" id="IPR001048">
    <property type="entry name" value="Asp/Glu/Uridylate_kinase"/>
</dbReference>
<dbReference type="InterPro" id="IPR001341">
    <property type="entry name" value="Asp_kinase"/>
</dbReference>
<dbReference type="EMBL" id="CP035042">
    <property type="protein sequence ID" value="QHC51775.1"/>
    <property type="molecule type" value="Genomic_DNA"/>
</dbReference>
<evidence type="ECO:0000313" key="11">
    <source>
        <dbReference type="Proteomes" id="UP000464013"/>
    </source>
</evidence>
<dbReference type="PANTHER" id="PTHR21499:SF59">
    <property type="entry name" value="ASPARTOKINASE"/>
    <property type="match status" value="1"/>
</dbReference>
<evidence type="ECO:0000256" key="8">
    <source>
        <dbReference type="RuleBase" id="RU004249"/>
    </source>
</evidence>
<dbReference type="UniPathway" id="UPA00034">
    <property type="reaction ID" value="UER00015"/>
</dbReference>
<dbReference type="UniPathway" id="UPA00051">
    <property type="reaction ID" value="UER00462"/>
</dbReference>
<evidence type="ECO:0000256" key="5">
    <source>
        <dbReference type="ARBA" id="ARBA00022777"/>
    </source>
</evidence>
<keyword evidence="8" id="KW-0028">Amino-acid biosynthesis</keyword>
<protein>
    <recommendedName>
        <fullName evidence="7">Aspartokinase</fullName>
        <ecNumber evidence="7">2.7.2.4</ecNumber>
    </recommendedName>
</protein>
<dbReference type="NCBIfam" id="TIGR00657">
    <property type="entry name" value="asp_kinases"/>
    <property type="match status" value="1"/>
</dbReference>
<comment type="catalytic activity">
    <reaction evidence="7">
        <text>L-aspartate + ATP = 4-phospho-L-aspartate + ADP</text>
        <dbReference type="Rhea" id="RHEA:23776"/>
        <dbReference type="ChEBI" id="CHEBI:29991"/>
        <dbReference type="ChEBI" id="CHEBI:30616"/>
        <dbReference type="ChEBI" id="CHEBI:57535"/>
        <dbReference type="ChEBI" id="CHEBI:456216"/>
        <dbReference type="EC" id="2.7.2.4"/>
    </reaction>
</comment>
<evidence type="ECO:0000259" key="9">
    <source>
        <dbReference type="Pfam" id="PF00696"/>
    </source>
</evidence>
<evidence type="ECO:0000313" key="10">
    <source>
        <dbReference type="EMBL" id="QHC51775.1"/>
    </source>
</evidence>
<comment type="similarity">
    <text evidence="2 7">Belongs to the aspartokinase family.</text>
</comment>
<dbReference type="InterPro" id="IPR042199">
    <property type="entry name" value="AsparK_Bifunc_asparK/hSer_DH"/>
</dbReference>
<feature type="domain" description="Aspartate/glutamate/uridylate kinase" evidence="9">
    <location>
        <begin position="17"/>
        <end position="296"/>
    </location>
</feature>
<keyword evidence="6" id="KW-0067">ATP-binding</keyword>
<dbReference type="Gene3D" id="1.20.120.1320">
    <property type="entry name" value="Aspartokinase, catalytic domain"/>
    <property type="match status" value="1"/>
</dbReference>
<dbReference type="GO" id="GO:0009090">
    <property type="term" value="P:homoserine biosynthetic process"/>
    <property type="evidence" value="ECO:0007669"/>
    <property type="project" value="TreeGrafter"/>
</dbReference>
<keyword evidence="5 7" id="KW-0418">Kinase</keyword>
<sequence>MTHGVGHDVTRQGEPDMTTVFKFGGASIKDADAIRHLTPLLEEHTDRPLIVVVSAMGKTTNKLEALLAAARSEGKEDAYRECFEALQADHHEAMEALFGDSRDSPAERVDALFDELDALHRKHRASPYARHYDQTVCYGELISTTIVAAWLNHCGIATDWHDARELVRTDACHQAANLDWAATADAIRERLRGSECVALTQGFIGGTEHGDATTLGREGSDFSAAIFAHCLDAREVVIWKDVTGLFNADPRRFDNAIQLERLSYAEATELAWHGAKVIHPKTLGPLQEKSIPLTVRSFETPDATPSVIDAERRFDAEAPSCILREEQVWIEVLPRDFAFMDEPRQHDILGRLVEAGLHANLVDSSAMRFALCLDNKPERLEQLIDSLEADYEINREDGLTLLTVRHPQPGMMDTLSEGREALAERRNATTAQRLFRSSDCPETWHIPESR</sequence>
<dbReference type="KEGG" id="htx:EKK97_22225"/>
<dbReference type="InterPro" id="IPR036393">
    <property type="entry name" value="AceGlu_kinase-like_sf"/>
</dbReference>
<dbReference type="GO" id="GO:0005524">
    <property type="term" value="F:ATP binding"/>
    <property type="evidence" value="ECO:0007669"/>
    <property type="project" value="UniProtKB-KW"/>
</dbReference>
<keyword evidence="3 7" id="KW-0808">Transferase</keyword>
<evidence type="ECO:0000256" key="1">
    <source>
        <dbReference type="ARBA" id="ARBA00004766"/>
    </source>
</evidence>
<evidence type="ECO:0000256" key="3">
    <source>
        <dbReference type="ARBA" id="ARBA00022679"/>
    </source>
</evidence>
<dbReference type="Proteomes" id="UP000464013">
    <property type="component" value="Chromosome"/>
</dbReference>
<evidence type="ECO:0000256" key="6">
    <source>
        <dbReference type="ARBA" id="ARBA00022840"/>
    </source>
</evidence>
<dbReference type="Pfam" id="PF00696">
    <property type="entry name" value="AA_kinase"/>
    <property type="match status" value="1"/>
</dbReference>
<dbReference type="UniPathway" id="UPA00050">
    <property type="reaction ID" value="UER00461"/>
</dbReference>
<keyword evidence="4" id="KW-0547">Nucleotide-binding</keyword>
<proteinExistence type="inferred from homology"/>
<evidence type="ECO:0000256" key="2">
    <source>
        <dbReference type="ARBA" id="ARBA00010122"/>
    </source>
</evidence>
<dbReference type="Gene3D" id="3.40.1160.10">
    <property type="entry name" value="Acetylglutamate kinase-like"/>
    <property type="match status" value="1"/>
</dbReference>